<comment type="caution">
    <text evidence="8">The sequence shown here is derived from an EMBL/GenBank/DDBJ whole genome shotgun (WGS) entry which is preliminary data.</text>
</comment>
<dbReference type="EMBL" id="AGEG01000016">
    <property type="protein sequence ID" value="EHR36241.1"/>
    <property type="molecule type" value="Genomic_DNA"/>
</dbReference>
<keyword evidence="4 7" id="KW-0732">Signal</keyword>
<dbReference type="Gene3D" id="3.40.50.1980">
    <property type="entry name" value="Nitrogenase molybdenum iron protein domain"/>
    <property type="match status" value="2"/>
</dbReference>
<evidence type="ECO:0000313" key="9">
    <source>
        <dbReference type="Proteomes" id="UP000006190"/>
    </source>
</evidence>
<organism evidence="8 9">
    <name type="scientific">Facklamia languida CCUG 37842</name>
    <dbReference type="NCBI Taxonomy" id="883113"/>
    <lineage>
        <taxon>Bacteria</taxon>
        <taxon>Bacillati</taxon>
        <taxon>Bacillota</taxon>
        <taxon>Bacilli</taxon>
        <taxon>Lactobacillales</taxon>
        <taxon>Aerococcaceae</taxon>
        <taxon>Facklamia</taxon>
    </lineage>
</organism>
<dbReference type="Pfam" id="PF01297">
    <property type="entry name" value="ZnuA"/>
    <property type="match status" value="1"/>
</dbReference>
<dbReference type="PRINTS" id="PR00690">
    <property type="entry name" value="ADHESNFAMILY"/>
</dbReference>
<dbReference type="eggNOG" id="COG0803">
    <property type="taxonomic scope" value="Bacteria"/>
</dbReference>
<dbReference type="OrthoDB" id="9793396at2"/>
<dbReference type="GO" id="GO:0030313">
    <property type="term" value="C:cell envelope"/>
    <property type="evidence" value="ECO:0007669"/>
    <property type="project" value="UniProtKB-SubCell"/>
</dbReference>
<dbReference type="PANTHER" id="PTHR42953">
    <property type="entry name" value="HIGH-AFFINITY ZINC UPTAKE SYSTEM PROTEIN ZNUA-RELATED"/>
    <property type="match status" value="1"/>
</dbReference>
<feature type="coiled-coil region" evidence="6">
    <location>
        <begin position="155"/>
        <end position="182"/>
    </location>
</feature>
<proteinExistence type="inferred from homology"/>
<dbReference type="PANTHER" id="PTHR42953:SF1">
    <property type="entry name" value="METAL-BINDING PROTEIN HI_0362-RELATED"/>
    <property type="match status" value="1"/>
</dbReference>
<feature type="signal peptide" evidence="7">
    <location>
        <begin position="1"/>
        <end position="26"/>
    </location>
</feature>
<protein>
    <submittedName>
        <fullName evidence="8">Uncharacterized protein</fullName>
    </submittedName>
</protein>
<dbReference type="InterPro" id="IPR006129">
    <property type="entry name" value="AdhesinB"/>
</dbReference>
<dbReference type="SUPFAM" id="SSF53807">
    <property type="entry name" value="Helical backbone' metal receptor"/>
    <property type="match status" value="1"/>
</dbReference>
<comment type="similarity">
    <text evidence="5">Belongs to the bacterial solute-binding protein 9 family.</text>
</comment>
<accession>H3NKW3</accession>
<dbReference type="STRING" id="883113.HMPREF9708_01502"/>
<dbReference type="InterPro" id="IPR050492">
    <property type="entry name" value="Bact_metal-bind_prot9"/>
</dbReference>
<comment type="subcellular location">
    <subcellularLocation>
        <location evidence="1">Cell envelope</location>
    </subcellularLocation>
</comment>
<gene>
    <name evidence="8" type="ORF">HMPREF9708_01502</name>
</gene>
<keyword evidence="6" id="KW-0175">Coiled coil</keyword>
<dbReference type="PATRIC" id="fig|883113.3.peg.1503"/>
<evidence type="ECO:0000256" key="5">
    <source>
        <dbReference type="RuleBase" id="RU003512"/>
    </source>
</evidence>
<evidence type="ECO:0000256" key="1">
    <source>
        <dbReference type="ARBA" id="ARBA00004196"/>
    </source>
</evidence>
<dbReference type="AlphaFoldDB" id="H3NKW3"/>
<dbReference type="InterPro" id="IPR006127">
    <property type="entry name" value="ZnuA-like"/>
</dbReference>
<name>H3NKW3_9LACT</name>
<evidence type="ECO:0000256" key="6">
    <source>
        <dbReference type="SAM" id="Coils"/>
    </source>
</evidence>
<evidence type="ECO:0000256" key="3">
    <source>
        <dbReference type="ARBA" id="ARBA00022723"/>
    </source>
</evidence>
<dbReference type="InterPro" id="IPR006128">
    <property type="entry name" value="Lipoprotein_PsaA-like"/>
</dbReference>
<dbReference type="PRINTS" id="PR00691">
    <property type="entry name" value="ADHESINB"/>
</dbReference>
<evidence type="ECO:0000256" key="2">
    <source>
        <dbReference type="ARBA" id="ARBA00022448"/>
    </source>
</evidence>
<dbReference type="GO" id="GO:0046872">
    <property type="term" value="F:metal ion binding"/>
    <property type="evidence" value="ECO:0007669"/>
    <property type="project" value="UniProtKB-KW"/>
</dbReference>
<keyword evidence="2 5" id="KW-0813">Transport</keyword>
<dbReference type="Proteomes" id="UP000006190">
    <property type="component" value="Unassembled WGS sequence"/>
</dbReference>
<sequence>MKNILKKFVVFVVALGLFGGSNWVHAAEAKPKVTVTTTFLQDMVKVLAGDLVEVDLIIPAGEDPHRYTTKPKDLEKLTQADLVLYHGLHFEGRMIDLLEPIGHAVSQSFTDQEIGQMDEDGASVVDPHFWFDIPLYKKACEEASQALKEVLPDSADTIDANLQAYLKELDQLDHEVKEKIQAIPEEGRYLITPHDAFNYFSRRYDIPVKAPQGVSTDSEVSNKDIQDTVQFIVDHKIKAIFAESTTDPERMAKLQEACKTQGFDVQVVSGEDQELFSDSLASPGKKGDTFLDMFRHNADLIYDNLK</sequence>
<keyword evidence="9" id="KW-1185">Reference proteome</keyword>
<dbReference type="GO" id="GO:0007155">
    <property type="term" value="P:cell adhesion"/>
    <property type="evidence" value="ECO:0007669"/>
    <property type="project" value="InterPro"/>
</dbReference>
<dbReference type="RefSeq" id="WP_006309735.1">
    <property type="nucleotide sequence ID" value="NZ_JH601133.1"/>
</dbReference>
<reference evidence="8 9" key="1">
    <citation type="submission" date="2012-01" db="EMBL/GenBank/DDBJ databases">
        <title>The Genome Sequence of Facklamia languida CCUG 37842.</title>
        <authorList>
            <consortium name="The Broad Institute Genome Sequencing Platform"/>
            <person name="Earl A."/>
            <person name="Ward D."/>
            <person name="Feldgarden M."/>
            <person name="Gevers D."/>
            <person name="Huys G."/>
            <person name="Young S.K."/>
            <person name="Zeng Q."/>
            <person name="Gargeya S."/>
            <person name="Fitzgerald M."/>
            <person name="Haas B."/>
            <person name="Abouelleil A."/>
            <person name="Alvarado L."/>
            <person name="Arachchi H.M."/>
            <person name="Berlin A."/>
            <person name="Chapman S.B."/>
            <person name="Gearin G."/>
            <person name="Goldberg J."/>
            <person name="Griggs A."/>
            <person name="Gujja S."/>
            <person name="Hansen M."/>
            <person name="Heiman D."/>
            <person name="Howarth C."/>
            <person name="Larimer J."/>
            <person name="Lui A."/>
            <person name="MacDonald P.J.P."/>
            <person name="McCowen C."/>
            <person name="Montmayeur A."/>
            <person name="Murphy C."/>
            <person name="Neiman D."/>
            <person name="Pearson M."/>
            <person name="Priest M."/>
            <person name="Roberts A."/>
            <person name="Saif S."/>
            <person name="Shea T."/>
            <person name="Sisk P."/>
            <person name="Stolte C."/>
            <person name="Sykes S."/>
            <person name="Wortman J."/>
            <person name="Nusbaum C."/>
            <person name="Birren B."/>
        </authorList>
    </citation>
    <scope>NUCLEOTIDE SEQUENCE [LARGE SCALE GENOMIC DNA]</scope>
    <source>
        <strain evidence="8 9">CCUG 37842</strain>
    </source>
</reference>
<evidence type="ECO:0000256" key="7">
    <source>
        <dbReference type="SAM" id="SignalP"/>
    </source>
</evidence>
<dbReference type="HOGENOM" id="CLU_016838_1_1_9"/>
<feature type="chain" id="PRO_5003590537" evidence="7">
    <location>
        <begin position="27"/>
        <end position="306"/>
    </location>
</feature>
<evidence type="ECO:0000313" key="8">
    <source>
        <dbReference type="EMBL" id="EHR36241.1"/>
    </source>
</evidence>
<evidence type="ECO:0000256" key="4">
    <source>
        <dbReference type="ARBA" id="ARBA00022729"/>
    </source>
</evidence>
<keyword evidence="3" id="KW-0479">Metal-binding</keyword>
<dbReference type="GO" id="GO:0030001">
    <property type="term" value="P:metal ion transport"/>
    <property type="evidence" value="ECO:0007669"/>
    <property type="project" value="InterPro"/>
</dbReference>